<sequence length="200" mass="22026">MPCAPWFLPGSASTPGRCPTRMSPSKARPSKSRPRRRRRTAADLRRRRIPIRPRPSPRPPSKVAYRRPSWTPNPGRGAMPDPNEHPQSEVIAVDQEPGGDADQPGIAQPISQDEISDLINNSQMPIEEREARLHAIAQRLGTRENIDLADEFDPMREQVNEALNMLASGGHSYGSLDAAGFDPDERSDAQAPDDTGPSKV</sequence>
<dbReference type="BioCyc" id="AURANTIMONAS:SI859A1_02483-MONOMER"/>
<evidence type="ECO:0000313" key="3">
    <source>
        <dbReference type="Proteomes" id="UP000000321"/>
    </source>
</evidence>
<gene>
    <name evidence="2" type="ORF">SI859A1_02483</name>
</gene>
<evidence type="ECO:0000256" key="1">
    <source>
        <dbReference type="SAM" id="MobiDB-lite"/>
    </source>
</evidence>
<proteinExistence type="predicted"/>
<dbReference type="EMBL" id="AAPJ01000001">
    <property type="protein sequence ID" value="EAS51667.1"/>
    <property type="molecule type" value="Genomic_DNA"/>
</dbReference>
<organism evidence="2 3">
    <name type="scientific">Aurantimonas manganoxydans (strain ATCC BAA-1229 / DSM 21871 / SI85-9A1)</name>
    <dbReference type="NCBI Taxonomy" id="287752"/>
    <lineage>
        <taxon>Bacteria</taxon>
        <taxon>Pseudomonadati</taxon>
        <taxon>Pseudomonadota</taxon>
        <taxon>Alphaproteobacteria</taxon>
        <taxon>Hyphomicrobiales</taxon>
        <taxon>Aurantimonadaceae</taxon>
        <taxon>Aurantimonas</taxon>
    </lineage>
</organism>
<name>Q1YLR4_AURMS</name>
<accession>Q1YLR4</accession>
<feature type="region of interest" description="Disordered" evidence="1">
    <location>
        <begin position="168"/>
        <end position="200"/>
    </location>
</feature>
<dbReference type="Proteomes" id="UP000000321">
    <property type="component" value="Unassembled WGS sequence"/>
</dbReference>
<comment type="caution">
    <text evidence="2">The sequence shown here is derived from an EMBL/GenBank/DDBJ whole genome shotgun (WGS) entry which is preliminary data.</text>
</comment>
<protein>
    <submittedName>
        <fullName evidence="2">Uncharacterized protein</fullName>
    </submittedName>
</protein>
<keyword evidence="3" id="KW-1185">Reference proteome</keyword>
<evidence type="ECO:0000313" key="2">
    <source>
        <dbReference type="EMBL" id="EAS51667.1"/>
    </source>
</evidence>
<dbReference type="HOGENOM" id="CLU_1364928_0_0_5"/>
<reference evidence="2 3" key="1">
    <citation type="journal article" date="2008" name="Appl. Environ. Microbiol.">
        <title>Genomic insights into Mn(II) oxidation by the marine alphaproteobacterium Aurantimonas sp. strain SI85-9A1.</title>
        <authorList>
            <person name="Dick G.J."/>
            <person name="Podell S."/>
            <person name="Johnson H.A."/>
            <person name="Rivera-Espinoza Y."/>
            <person name="Bernier-Latmani R."/>
            <person name="McCarthy J.K."/>
            <person name="Torpey J.W."/>
            <person name="Clement B.G."/>
            <person name="Gaasterland T."/>
            <person name="Tebo B.M."/>
        </authorList>
    </citation>
    <scope>NUCLEOTIDE SEQUENCE [LARGE SCALE GENOMIC DNA]</scope>
    <source>
        <strain evidence="2 3">SI85-9A1</strain>
    </source>
</reference>
<feature type="compositionally biased region" description="Basic residues" evidence="1">
    <location>
        <begin position="28"/>
        <end position="51"/>
    </location>
</feature>
<feature type="region of interest" description="Disordered" evidence="1">
    <location>
        <begin position="1"/>
        <end position="107"/>
    </location>
</feature>
<dbReference type="AlphaFoldDB" id="Q1YLR4"/>